<evidence type="ECO:0000313" key="2">
    <source>
        <dbReference type="Proteomes" id="UP000229834"/>
    </source>
</evidence>
<dbReference type="AlphaFoldDB" id="A0A2H0K740"/>
<organism evidence="1 2">
    <name type="scientific">Candidatus Zambryskibacteria bacterium CG11_big_fil_rev_8_21_14_0_20_40_24</name>
    <dbReference type="NCBI Taxonomy" id="1975116"/>
    <lineage>
        <taxon>Bacteria</taxon>
        <taxon>Candidatus Zambryskiibacteriota</taxon>
    </lineage>
</organism>
<protein>
    <recommendedName>
        <fullName evidence="3">HTH deoR-type domain-containing protein</fullName>
    </recommendedName>
</protein>
<dbReference type="Proteomes" id="UP000229834">
    <property type="component" value="Unassembled WGS sequence"/>
</dbReference>
<evidence type="ECO:0000313" key="1">
    <source>
        <dbReference type="EMBL" id="PIQ67069.1"/>
    </source>
</evidence>
<evidence type="ECO:0008006" key="3">
    <source>
        <dbReference type="Google" id="ProtNLM"/>
    </source>
</evidence>
<sequence length="270" mass="30647">MDDNNTEYDMVSIGSLDVPTSFKKDKNLLFILSKTEKLSTAVYLVTNLLSDKEPARWKLRELVLDLMSFNISFYKNLEFQNNGLGEKIESIVTEIISIINVAMITKTISHMNASILKSEFLSVLSHIQTAVNSHKNQNLLFNQSFFEVPDTPQDAPNKSSEKENQSSILSRTKINYGIKDKSLVPTNSSQKPDKIVNPLNRFSPVSVKKNHRKSLIIGLLKKKKEVMVKDVTELIGNCSEKTVQRELLALVNEGLLKKEGERRWTKYSLV</sequence>
<dbReference type="InterPro" id="IPR036388">
    <property type="entry name" value="WH-like_DNA-bd_sf"/>
</dbReference>
<proteinExistence type="predicted"/>
<dbReference type="Gene3D" id="1.10.10.10">
    <property type="entry name" value="Winged helix-like DNA-binding domain superfamily/Winged helix DNA-binding domain"/>
    <property type="match status" value="1"/>
</dbReference>
<accession>A0A2H0K740</accession>
<name>A0A2H0K740_9BACT</name>
<reference evidence="1 2" key="1">
    <citation type="submission" date="2017-09" db="EMBL/GenBank/DDBJ databases">
        <title>Depth-based differentiation of microbial function through sediment-hosted aquifers and enrichment of novel symbionts in the deep terrestrial subsurface.</title>
        <authorList>
            <person name="Probst A.J."/>
            <person name="Ladd B."/>
            <person name="Jarett J.K."/>
            <person name="Geller-Mcgrath D.E."/>
            <person name="Sieber C.M."/>
            <person name="Emerson J.B."/>
            <person name="Anantharaman K."/>
            <person name="Thomas B.C."/>
            <person name="Malmstrom R."/>
            <person name="Stieglmeier M."/>
            <person name="Klingl A."/>
            <person name="Woyke T."/>
            <person name="Ryan C.M."/>
            <person name="Banfield J.F."/>
        </authorList>
    </citation>
    <scope>NUCLEOTIDE SEQUENCE [LARGE SCALE GENOMIC DNA]</scope>
    <source>
        <strain evidence="1">CG11_big_fil_rev_8_21_14_0_20_40_24</strain>
    </source>
</reference>
<dbReference type="EMBL" id="PCVC01000021">
    <property type="protein sequence ID" value="PIQ67069.1"/>
    <property type="molecule type" value="Genomic_DNA"/>
</dbReference>
<gene>
    <name evidence="1" type="ORF">COV95_00710</name>
</gene>
<comment type="caution">
    <text evidence="1">The sequence shown here is derived from an EMBL/GenBank/DDBJ whole genome shotgun (WGS) entry which is preliminary data.</text>
</comment>